<dbReference type="EMBL" id="SEYY01021140">
    <property type="protein sequence ID" value="KAB7496663.1"/>
    <property type="molecule type" value="Genomic_DNA"/>
</dbReference>
<keyword evidence="9" id="KW-0119">Carbohydrate metabolism</keyword>
<dbReference type="GO" id="GO:0006048">
    <property type="term" value="P:UDP-N-acetylglucosamine biosynthetic process"/>
    <property type="evidence" value="ECO:0007669"/>
    <property type="project" value="UniProtKB-UniPathway"/>
</dbReference>
<feature type="active site" description="Phosphoserine intermediate" evidence="12">
    <location>
        <position position="1"/>
    </location>
</feature>
<dbReference type="OrthoDB" id="1928at2759"/>
<dbReference type="GO" id="GO:0004610">
    <property type="term" value="F:phosphoacetylglucosamine mutase activity"/>
    <property type="evidence" value="ECO:0007669"/>
    <property type="project" value="UniProtKB-EC"/>
</dbReference>
<dbReference type="EC" id="5.4.2.3" evidence="4"/>
<keyword evidence="5" id="KW-0597">Phosphoprotein</keyword>
<dbReference type="InterPro" id="IPR016055">
    <property type="entry name" value="A-D-PHexomutase_a/b/a-I/II/III"/>
</dbReference>
<dbReference type="Pfam" id="PF00408">
    <property type="entry name" value="PGM_PMM_IV"/>
    <property type="match status" value="1"/>
</dbReference>
<dbReference type="UniPathway" id="UPA00113">
    <property type="reaction ID" value="UER00530"/>
</dbReference>
<dbReference type="InterPro" id="IPR049023">
    <property type="entry name" value="AMG1_II"/>
</dbReference>
<feature type="binding site" evidence="13">
    <location>
        <begin position="428"/>
        <end position="432"/>
    </location>
    <ligand>
        <name>substrate</name>
    </ligand>
</feature>
<comment type="cofactor">
    <cofactor evidence="14">
        <name>Mg(2+)</name>
        <dbReference type="ChEBI" id="CHEBI:18420"/>
    </cofactor>
    <text evidence="14">Binds 1 Mg(2+) ion per subunit.</text>
</comment>
<keyword evidence="8" id="KW-0413">Isomerase</keyword>
<feature type="domain" description="Alpha-D-phosphohexomutase C-terminal" evidence="15">
    <location>
        <begin position="412"/>
        <end position="457"/>
    </location>
</feature>
<dbReference type="GO" id="GO:0046872">
    <property type="term" value="F:metal ion binding"/>
    <property type="evidence" value="ECO:0007669"/>
    <property type="project" value="UniProtKB-KW"/>
</dbReference>
<dbReference type="Pfam" id="PF02878">
    <property type="entry name" value="PGM_PMM_I"/>
    <property type="match status" value="1"/>
</dbReference>
<dbReference type="FunFam" id="3.40.120.10:FF:000023">
    <property type="entry name" value="Phosphoacetylglucosamine mutase"/>
    <property type="match status" value="1"/>
</dbReference>
<reference evidence="19 20" key="1">
    <citation type="journal article" date="2019" name="PLoS Biol.">
        <title>Sex chromosomes control vertical transmission of feminizing Wolbachia symbionts in an isopod.</title>
        <authorList>
            <person name="Becking T."/>
            <person name="Chebbi M.A."/>
            <person name="Giraud I."/>
            <person name="Moumen B."/>
            <person name="Laverre T."/>
            <person name="Caubet Y."/>
            <person name="Peccoud J."/>
            <person name="Gilbert C."/>
            <person name="Cordaux R."/>
        </authorList>
    </citation>
    <scope>NUCLEOTIDE SEQUENCE [LARGE SCALE GENOMIC DNA]</scope>
    <source>
        <strain evidence="19">ANa2</strain>
        <tissue evidence="19">Whole body excluding digestive tract and cuticle</tissue>
    </source>
</reference>
<dbReference type="Pfam" id="PF21404">
    <property type="entry name" value="AMG1_III"/>
    <property type="match status" value="1"/>
</dbReference>
<evidence type="ECO:0000256" key="3">
    <source>
        <dbReference type="ARBA" id="ARBA00010231"/>
    </source>
</evidence>
<dbReference type="InterPro" id="IPR049022">
    <property type="entry name" value="AMG1_III"/>
</dbReference>
<evidence type="ECO:0000256" key="9">
    <source>
        <dbReference type="ARBA" id="ARBA00023277"/>
    </source>
</evidence>
<dbReference type="PANTHER" id="PTHR45955:SF1">
    <property type="entry name" value="PHOSPHOACETYLGLUCOSAMINE MUTASE"/>
    <property type="match status" value="1"/>
</dbReference>
<dbReference type="Gene3D" id="3.40.120.10">
    <property type="entry name" value="Alpha-D-Glucose-1,6-Bisphosphate, subunit A, domain 3"/>
    <property type="match status" value="2"/>
</dbReference>
<dbReference type="SUPFAM" id="SSF55957">
    <property type="entry name" value="Phosphoglucomutase, C-terminal domain"/>
    <property type="match status" value="1"/>
</dbReference>
<feature type="binding site" evidence="14">
    <location>
        <position position="214"/>
    </location>
    <ligand>
        <name>Mg(2+)</name>
        <dbReference type="ChEBI" id="CHEBI:18420"/>
    </ligand>
</feature>
<evidence type="ECO:0000256" key="5">
    <source>
        <dbReference type="ARBA" id="ARBA00022553"/>
    </source>
</evidence>
<feature type="binding site" evidence="14">
    <location>
        <position position="212"/>
    </location>
    <ligand>
        <name>Mg(2+)</name>
        <dbReference type="ChEBI" id="CHEBI:18420"/>
    </ligand>
</feature>
<name>A0A5N5SR87_9CRUS</name>
<dbReference type="InterPro" id="IPR005843">
    <property type="entry name" value="A-D-PHexomutase_C"/>
</dbReference>
<feature type="binding site" evidence="14">
    <location>
        <position position="216"/>
    </location>
    <ligand>
        <name>Mg(2+)</name>
        <dbReference type="ChEBI" id="CHEBI:18420"/>
    </ligand>
</feature>
<evidence type="ECO:0000256" key="4">
    <source>
        <dbReference type="ARBA" id="ARBA00012731"/>
    </source>
</evidence>
<feature type="non-terminal residue" evidence="19">
    <location>
        <position position="1"/>
    </location>
</feature>
<evidence type="ECO:0000256" key="10">
    <source>
        <dbReference type="ARBA" id="ARBA00031926"/>
    </source>
</evidence>
<evidence type="ECO:0000256" key="2">
    <source>
        <dbReference type="ARBA" id="ARBA00004865"/>
    </source>
</evidence>
<evidence type="ECO:0000313" key="20">
    <source>
        <dbReference type="Proteomes" id="UP000326759"/>
    </source>
</evidence>
<evidence type="ECO:0000313" key="19">
    <source>
        <dbReference type="EMBL" id="KAB7496663.1"/>
    </source>
</evidence>
<dbReference type="GO" id="GO:0005975">
    <property type="term" value="P:carbohydrate metabolic process"/>
    <property type="evidence" value="ECO:0007669"/>
    <property type="project" value="InterPro"/>
</dbReference>
<evidence type="ECO:0000256" key="7">
    <source>
        <dbReference type="ARBA" id="ARBA00022842"/>
    </source>
</evidence>
<comment type="catalytic activity">
    <reaction evidence="1">
        <text>N-acetyl-alpha-D-glucosamine 1-phosphate = N-acetyl-D-glucosamine 6-phosphate</text>
        <dbReference type="Rhea" id="RHEA:23804"/>
        <dbReference type="ChEBI" id="CHEBI:57513"/>
        <dbReference type="ChEBI" id="CHEBI:57776"/>
        <dbReference type="EC" id="5.4.2.3"/>
    </reaction>
</comment>
<dbReference type="InterPro" id="IPR016657">
    <property type="entry name" value="PAGM"/>
</dbReference>
<dbReference type="Pfam" id="PF21405">
    <property type="entry name" value="AMG1_II"/>
    <property type="match status" value="1"/>
</dbReference>
<evidence type="ECO:0000256" key="14">
    <source>
        <dbReference type="PIRSR" id="PIRSR016408-3"/>
    </source>
</evidence>
<feature type="binding site" description="via phosphate group" evidence="14">
    <location>
        <position position="1"/>
    </location>
    <ligand>
        <name>Mg(2+)</name>
        <dbReference type="ChEBI" id="CHEBI:18420"/>
    </ligand>
</feature>
<dbReference type="InterPro" id="IPR005844">
    <property type="entry name" value="A-D-PHexomutase_a/b/a-I"/>
</dbReference>
<comment type="pathway">
    <text evidence="2">Nucleotide-sugar biosynthesis; UDP-N-acetyl-alpha-D-glucosamine biosynthesis; N-acetyl-alpha-D-glucosamine 1-phosphate from alpha-D-glucosamine 6-phosphate (route I): step 2/2.</text>
</comment>
<evidence type="ECO:0000256" key="11">
    <source>
        <dbReference type="ARBA" id="ARBA00032065"/>
    </source>
</evidence>
<keyword evidence="20" id="KW-1185">Reference proteome</keyword>
<organism evidence="19 20">
    <name type="scientific">Armadillidium nasatum</name>
    <dbReference type="NCBI Taxonomy" id="96803"/>
    <lineage>
        <taxon>Eukaryota</taxon>
        <taxon>Metazoa</taxon>
        <taxon>Ecdysozoa</taxon>
        <taxon>Arthropoda</taxon>
        <taxon>Crustacea</taxon>
        <taxon>Multicrustacea</taxon>
        <taxon>Malacostraca</taxon>
        <taxon>Eumalacostraca</taxon>
        <taxon>Peracarida</taxon>
        <taxon>Isopoda</taxon>
        <taxon>Oniscidea</taxon>
        <taxon>Crinocheta</taxon>
        <taxon>Armadillidiidae</taxon>
        <taxon>Armadillidium</taxon>
    </lineage>
</organism>
<evidence type="ECO:0000256" key="12">
    <source>
        <dbReference type="PIRSR" id="PIRSR016408-1"/>
    </source>
</evidence>
<evidence type="ECO:0000259" key="16">
    <source>
        <dbReference type="Pfam" id="PF02878"/>
    </source>
</evidence>
<comment type="similarity">
    <text evidence="3">Belongs to the phosphohexose mutase family.</text>
</comment>
<accession>A0A5N5SR87</accession>
<feature type="domain" description="Phosphoacetylglucosamine mutase AMG1" evidence="18">
    <location>
        <begin position="116"/>
        <end position="219"/>
    </location>
</feature>
<dbReference type="Proteomes" id="UP000326759">
    <property type="component" value="Unassembled WGS sequence"/>
</dbReference>
<keyword evidence="7 14" id="KW-0460">Magnesium</keyword>
<dbReference type="InterPro" id="IPR036900">
    <property type="entry name" value="A-D-PHexomutase_C_sf"/>
</dbReference>
<dbReference type="SUPFAM" id="SSF53738">
    <property type="entry name" value="Phosphoglucomutase, first 3 domains"/>
    <property type="match status" value="2"/>
</dbReference>
<dbReference type="CDD" id="cd03086">
    <property type="entry name" value="PGM3"/>
    <property type="match status" value="1"/>
</dbReference>
<dbReference type="PANTHER" id="PTHR45955">
    <property type="entry name" value="PHOSPHOACETYLGLUCOSAMINE MUTASE"/>
    <property type="match status" value="1"/>
</dbReference>
<dbReference type="Gene3D" id="3.30.310.50">
    <property type="entry name" value="Alpha-D-phosphohexomutase, C-terminal domain"/>
    <property type="match status" value="1"/>
</dbReference>
<evidence type="ECO:0000256" key="6">
    <source>
        <dbReference type="ARBA" id="ARBA00022723"/>
    </source>
</evidence>
<evidence type="ECO:0000259" key="18">
    <source>
        <dbReference type="Pfam" id="PF21405"/>
    </source>
</evidence>
<sequence length="472" mass="51219">SHNPVEDNGVKLIDPFGEMLAVDWESHATRLANVPEDKIGEVLQSIIDSNSIDMNQKAIVFVGRDTRPSSTRFQEAVERGVTLMDGEVKDFGLVSTPILHFVVTCFNDGGEYGEPTEEGYFEKLAAAFVNLRTEGSSKGNYIPEILFDGANGIGALKMVKLLKYLKGTLKAQIFNQGDGELNHLCGADYVKSNQRSPNGVPSPSDLRCVSVDGDADRIIYSYYDEENKFHMLDGDKIATLVAGYIKNLVEKAGLQLNLGLVQTAYANGASTEYINKQLGVPVACACTGVKHLHHAALEFDIGVYFEANGHGTVLFSKNARNAIKAAAGNGDSSAIELLNVMSLINETVGDALSDMLLVETVLLANGWSAKEWDEAYTDLPNRLTKVTVNDRSVITTTNAERTCVTPKGLQEVIDSFVSNYPKGRAFVRPSGTEDIVRVYAEAATEEDVRKLSNEIALAVYDHAGGLGQRPTL</sequence>
<protein>
    <recommendedName>
        <fullName evidence="4">phosphoacetylglucosamine mutase</fullName>
        <ecNumber evidence="4">5.4.2.3</ecNumber>
    </recommendedName>
    <alternativeName>
        <fullName evidence="11">Acetylglucosamine phosphomutase</fullName>
    </alternativeName>
    <alternativeName>
        <fullName evidence="10">N-acetylglucosamine-phosphate mutase</fullName>
    </alternativeName>
</protein>
<feature type="binding site" evidence="13">
    <location>
        <begin position="306"/>
        <end position="308"/>
    </location>
    <ligand>
        <name>substrate</name>
    </ligand>
</feature>
<evidence type="ECO:0000259" key="15">
    <source>
        <dbReference type="Pfam" id="PF00408"/>
    </source>
</evidence>
<dbReference type="PIRSF" id="PIRSF016408">
    <property type="entry name" value="PAGM"/>
    <property type="match status" value="1"/>
</dbReference>
<dbReference type="FunFam" id="3.30.310.50:FF:000003">
    <property type="entry name" value="Phosphoacetylglucosamine mutase"/>
    <property type="match status" value="1"/>
</dbReference>
<evidence type="ECO:0000256" key="8">
    <source>
        <dbReference type="ARBA" id="ARBA00023235"/>
    </source>
</evidence>
<evidence type="ECO:0000256" key="13">
    <source>
        <dbReference type="PIRSR" id="PIRSR016408-2"/>
    </source>
</evidence>
<proteinExistence type="inferred from homology"/>
<feature type="domain" description="Phosphoacetylglucosamine mutase AMG1" evidence="17">
    <location>
        <begin position="233"/>
        <end position="367"/>
    </location>
</feature>
<feature type="domain" description="Alpha-D-phosphohexomutase alpha/beta/alpha" evidence="16">
    <location>
        <begin position="46"/>
        <end position="106"/>
    </location>
</feature>
<feature type="binding site" evidence="13">
    <location>
        <position position="437"/>
    </location>
    <ligand>
        <name>substrate</name>
    </ligand>
</feature>
<comment type="caution">
    <text evidence="19">The sequence shown here is derived from an EMBL/GenBank/DDBJ whole genome shotgun (WGS) entry which is preliminary data.</text>
</comment>
<evidence type="ECO:0000256" key="1">
    <source>
        <dbReference type="ARBA" id="ARBA00000558"/>
    </source>
</evidence>
<keyword evidence="6 14" id="KW-0479">Metal-binding</keyword>
<gene>
    <name evidence="19" type="primary">PGM3</name>
    <name evidence="19" type="ORF">Anas_02836</name>
</gene>
<dbReference type="AlphaFoldDB" id="A0A5N5SR87"/>
<evidence type="ECO:0000259" key="17">
    <source>
        <dbReference type="Pfam" id="PF21404"/>
    </source>
</evidence>